<dbReference type="Pfam" id="PF01755">
    <property type="entry name" value="Glyco_transf_25"/>
    <property type="match status" value="1"/>
</dbReference>
<keyword evidence="1" id="KW-0812">Transmembrane</keyword>
<protein>
    <recommendedName>
        <fullName evidence="2">Glycosyl transferase family 25 domain-containing protein</fullName>
    </recommendedName>
</protein>
<sequence>MNNFRYCHKYLKYFCLYLYLKIYILLFIIMLFENINVMYINLASRIDRNQHVQEQLKKIGVNNPERFNAVKLEDGALGCSMSHLKCIEHAKKNNYKYVFVCEDDIEFLDPTQFLTQLQLFLNSNIPWDVVLVAGNNMLPYLPVNNVCIKVLNCQTTTGYIVKREYYDILIDNYKTSIQNLLKEPFNNEYKIDKYWFKLQRKDNWYLIIPLTVIQREDYSDIEKKVTNFRNYMLDYNKVYKK</sequence>
<name>A0A6C0ARR0_9ZZZZ</name>
<evidence type="ECO:0000313" key="3">
    <source>
        <dbReference type="EMBL" id="QHS81981.1"/>
    </source>
</evidence>
<keyword evidence="1" id="KW-1133">Transmembrane helix</keyword>
<dbReference type="InterPro" id="IPR029044">
    <property type="entry name" value="Nucleotide-diphossugar_trans"/>
</dbReference>
<dbReference type="SUPFAM" id="SSF53448">
    <property type="entry name" value="Nucleotide-diphospho-sugar transferases"/>
    <property type="match status" value="1"/>
</dbReference>
<evidence type="ECO:0000256" key="1">
    <source>
        <dbReference type="SAM" id="Phobius"/>
    </source>
</evidence>
<proteinExistence type="predicted"/>
<dbReference type="InterPro" id="IPR002654">
    <property type="entry name" value="Glyco_trans_25"/>
</dbReference>
<feature type="transmembrane region" description="Helical" evidence="1">
    <location>
        <begin position="12"/>
        <end position="32"/>
    </location>
</feature>
<evidence type="ECO:0000259" key="2">
    <source>
        <dbReference type="Pfam" id="PF01755"/>
    </source>
</evidence>
<organism evidence="3">
    <name type="scientific">viral metagenome</name>
    <dbReference type="NCBI Taxonomy" id="1070528"/>
    <lineage>
        <taxon>unclassified sequences</taxon>
        <taxon>metagenomes</taxon>
        <taxon>organismal metagenomes</taxon>
    </lineage>
</organism>
<dbReference type="CDD" id="cd06532">
    <property type="entry name" value="Glyco_transf_25"/>
    <property type="match status" value="1"/>
</dbReference>
<dbReference type="EMBL" id="MN740762">
    <property type="protein sequence ID" value="QHS81981.1"/>
    <property type="molecule type" value="Genomic_DNA"/>
</dbReference>
<accession>A0A6C0ARR0</accession>
<feature type="domain" description="Glycosyl transferase family 25" evidence="2">
    <location>
        <begin position="71"/>
        <end position="116"/>
    </location>
</feature>
<reference evidence="3" key="1">
    <citation type="journal article" date="2020" name="Nature">
        <title>Giant virus diversity and host interactions through global metagenomics.</title>
        <authorList>
            <person name="Schulz F."/>
            <person name="Roux S."/>
            <person name="Paez-Espino D."/>
            <person name="Jungbluth S."/>
            <person name="Walsh D.A."/>
            <person name="Denef V.J."/>
            <person name="McMahon K.D."/>
            <person name="Konstantinidis K.T."/>
            <person name="Eloe-Fadrosh E.A."/>
            <person name="Kyrpides N.C."/>
            <person name="Woyke T."/>
        </authorList>
    </citation>
    <scope>NUCLEOTIDE SEQUENCE</scope>
    <source>
        <strain evidence="3">GVMAG-S-1101165-79</strain>
    </source>
</reference>
<dbReference type="AlphaFoldDB" id="A0A6C0ARR0"/>
<keyword evidence="1" id="KW-0472">Membrane</keyword>